<evidence type="ECO:0000313" key="1">
    <source>
        <dbReference type="EMBL" id="KDQ07958.1"/>
    </source>
</evidence>
<protein>
    <submittedName>
        <fullName evidence="1">Uncharacterized protein</fullName>
    </submittedName>
</protein>
<dbReference type="Gene3D" id="3.40.50.11350">
    <property type="match status" value="1"/>
</dbReference>
<organism evidence="1 2">
    <name type="scientific">Botryobasidium botryosum (strain FD-172 SS1)</name>
    <dbReference type="NCBI Taxonomy" id="930990"/>
    <lineage>
        <taxon>Eukaryota</taxon>
        <taxon>Fungi</taxon>
        <taxon>Dikarya</taxon>
        <taxon>Basidiomycota</taxon>
        <taxon>Agaricomycotina</taxon>
        <taxon>Agaricomycetes</taxon>
        <taxon>Cantharellales</taxon>
        <taxon>Botryobasidiaceae</taxon>
        <taxon>Botryobasidium</taxon>
    </lineage>
</organism>
<dbReference type="OrthoDB" id="423313at2759"/>
<evidence type="ECO:0000313" key="2">
    <source>
        <dbReference type="Proteomes" id="UP000027195"/>
    </source>
</evidence>
<feature type="non-terminal residue" evidence="1">
    <location>
        <position position="1"/>
    </location>
</feature>
<dbReference type="EMBL" id="KL198098">
    <property type="protein sequence ID" value="KDQ07958.1"/>
    <property type="molecule type" value="Genomic_DNA"/>
</dbReference>
<feature type="non-terminal residue" evidence="1">
    <location>
        <position position="380"/>
    </location>
</feature>
<sequence>LNGPPTEHFRDNLRNDTKYITGFLGGGWTNDFMTFVNMIYLGILTERVPIIGPFLPTHIGWNESLLPFSEIFDTERLSELLDLPIIEWWQVKDQSSSQIDALGCWSPWAVSGPDNMFRGNGRWLDFGLDPSFTPTPRDVNYYDGPGDWHIRFWPLAELGFPSGRAREHGETWPSTYLGVTLEPDEQVLCYDFLYYAVADRPSEWNEDYSPAWRFVGTHVHWSAWVEGLAKEYLRRIFGVKQDADVPPFISVHVRRNDFTGWCPPGAPQEECFAPLSAYARRVEEVREELLITRGITADHVIMTSDERDPAWWDEVRALGWKFADHAAEQTSGKYGKWYPPVLDACFQSMGAGFVGTAESTMSNVAKRRVQDWNNGVARTV</sequence>
<dbReference type="Proteomes" id="UP000027195">
    <property type="component" value="Unassembled WGS sequence"/>
</dbReference>
<proteinExistence type="predicted"/>
<gene>
    <name evidence="1" type="ORF">BOTBODRAFT_88478</name>
</gene>
<dbReference type="AlphaFoldDB" id="A0A067LX52"/>
<keyword evidence="2" id="KW-1185">Reference proteome</keyword>
<name>A0A067LX52_BOTB1</name>
<reference evidence="2" key="1">
    <citation type="journal article" date="2014" name="Proc. Natl. Acad. Sci. U.S.A.">
        <title>Extensive sampling of basidiomycete genomes demonstrates inadequacy of the white-rot/brown-rot paradigm for wood decay fungi.</title>
        <authorList>
            <person name="Riley R."/>
            <person name="Salamov A.A."/>
            <person name="Brown D.W."/>
            <person name="Nagy L.G."/>
            <person name="Floudas D."/>
            <person name="Held B.W."/>
            <person name="Levasseur A."/>
            <person name="Lombard V."/>
            <person name="Morin E."/>
            <person name="Otillar R."/>
            <person name="Lindquist E.A."/>
            <person name="Sun H."/>
            <person name="LaButti K.M."/>
            <person name="Schmutz J."/>
            <person name="Jabbour D."/>
            <person name="Luo H."/>
            <person name="Baker S.E."/>
            <person name="Pisabarro A.G."/>
            <person name="Walton J.D."/>
            <person name="Blanchette R.A."/>
            <person name="Henrissat B."/>
            <person name="Martin F."/>
            <person name="Cullen D."/>
            <person name="Hibbett D.S."/>
            <person name="Grigoriev I.V."/>
        </authorList>
    </citation>
    <scope>NUCLEOTIDE SEQUENCE [LARGE SCALE GENOMIC DNA]</scope>
    <source>
        <strain evidence="2">FD-172 SS1</strain>
    </source>
</reference>
<dbReference type="HOGENOM" id="CLU_032339_0_0_1"/>
<dbReference type="CDD" id="cd11296">
    <property type="entry name" value="O-FucT_like"/>
    <property type="match status" value="1"/>
</dbReference>
<dbReference type="STRING" id="930990.A0A067LX52"/>
<accession>A0A067LX52</accession>
<dbReference type="InParanoid" id="A0A067LX52"/>